<keyword evidence="1" id="KW-0472">Membrane</keyword>
<proteinExistence type="predicted"/>
<sequence>MENKNYTFPFDTCEKPNKNGIAQPYSVFLNLLICTMIATFLQKAKSVQSKILLITILIFELFHAYSHYKHVSGSIQINITHLLAYFMNFAFLFLFYKSTNHFPNDCFLLWLLFLVFLDLYLVYNYSFIYYLISMSLIYISLLCYYYSYFSEEIKNKIYYIIFMIILIILLFINEKKNCKKNLEKYPDFPFHVVIEFNGLILFYIICDTFYKL</sequence>
<accession>A0A6C0H137</accession>
<protein>
    <submittedName>
        <fullName evidence="2">Uncharacterized protein</fullName>
    </submittedName>
</protein>
<feature type="transmembrane region" description="Helical" evidence="1">
    <location>
        <begin position="156"/>
        <end position="172"/>
    </location>
</feature>
<feature type="transmembrane region" description="Helical" evidence="1">
    <location>
        <begin position="129"/>
        <end position="149"/>
    </location>
</feature>
<dbReference type="AlphaFoldDB" id="A0A6C0H137"/>
<keyword evidence="1" id="KW-0812">Transmembrane</keyword>
<keyword evidence="1" id="KW-1133">Transmembrane helix</keyword>
<dbReference type="EMBL" id="MN739839">
    <property type="protein sequence ID" value="QHT74149.1"/>
    <property type="molecule type" value="Genomic_DNA"/>
</dbReference>
<organism evidence="2">
    <name type="scientific">viral metagenome</name>
    <dbReference type="NCBI Taxonomy" id="1070528"/>
    <lineage>
        <taxon>unclassified sequences</taxon>
        <taxon>metagenomes</taxon>
        <taxon>organismal metagenomes</taxon>
    </lineage>
</organism>
<feature type="transmembrane region" description="Helical" evidence="1">
    <location>
        <begin position="192"/>
        <end position="210"/>
    </location>
</feature>
<feature type="transmembrane region" description="Helical" evidence="1">
    <location>
        <begin position="74"/>
        <end position="95"/>
    </location>
</feature>
<feature type="transmembrane region" description="Helical" evidence="1">
    <location>
        <begin position="107"/>
        <end position="123"/>
    </location>
</feature>
<name>A0A6C0H137_9ZZZZ</name>
<reference evidence="2" key="1">
    <citation type="journal article" date="2020" name="Nature">
        <title>Giant virus diversity and host interactions through global metagenomics.</title>
        <authorList>
            <person name="Schulz F."/>
            <person name="Roux S."/>
            <person name="Paez-Espino D."/>
            <person name="Jungbluth S."/>
            <person name="Walsh D.A."/>
            <person name="Denef V.J."/>
            <person name="McMahon K.D."/>
            <person name="Konstantinidis K.T."/>
            <person name="Eloe-Fadrosh E.A."/>
            <person name="Kyrpides N.C."/>
            <person name="Woyke T."/>
        </authorList>
    </citation>
    <scope>NUCLEOTIDE SEQUENCE</scope>
    <source>
        <strain evidence="2">GVMAG-M-3300023179-4</strain>
    </source>
</reference>
<evidence type="ECO:0000313" key="2">
    <source>
        <dbReference type="EMBL" id="QHT74149.1"/>
    </source>
</evidence>
<feature type="transmembrane region" description="Helical" evidence="1">
    <location>
        <begin position="51"/>
        <end position="68"/>
    </location>
</feature>
<evidence type="ECO:0000256" key="1">
    <source>
        <dbReference type="SAM" id="Phobius"/>
    </source>
</evidence>
<feature type="transmembrane region" description="Helical" evidence="1">
    <location>
        <begin position="20"/>
        <end position="39"/>
    </location>
</feature>